<protein>
    <submittedName>
        <fullName evidence="1">Uncharacterized protein</fullName>
    </submittedName>
</protein>
<name>A0A6J8E6B8_MYTCO</name>
<organism evidence="1 2">
    <name type="scientific">Mytilus coruscus</name>
    <name type="common">Sea mussel</name>
    <dbReference type="NCBI Taxonomy" id="42192"/>
    <lineage>
        <taxon>Eukaryota</taxon>
        <taxon>Metazoa</taxon>
        <taxon>Spiralia</taxon>
        <taxon>Lophotrochozoa</taxon>
        <taxon>Mollusca</taxon>
        <taxon>Bivalvia</taxon>
        <taxon>Autobranchia</taxon>
        <taxon>Pteriomorphia</taxon>
        <taxon>Mytilida</taxon>
        <taxon>Mytiloidea</taxon>
        <taxon>Mytilidae</taxon>
        <taxon>Mytilinae</taxon>
        <taxon>Mytilus</taxon>
    </lineage>
</organism>
<dbReference type="EMBL" id="CACVKT020008631">
    <property type="protein sequence ID" value="CAC5416369.1"/>
    <property type="molecule type" value="Genomic_DNA"/>
</dbReference>
<dbReference type="InterPro" id="IPR043502">
    <property type="entry name" value="DNA/RNA_pol_sf"/>
</dbReference>
<gene>
    <name evidence="1" type="ORF">MCOR_49004</name>
</gene>
<dbReference type="PANTHER" id="PTHR33050:SF8">
    <property type="entry name" value="REVERSE TRANSCRIPTASE DOMAIN-CONTAINING PROTEIN"/>
    <property type="match status" value="1"/>
</dbReference>
<proteinExistence type="predicted"/>
<evidence type="ECO:0000313" key="2">
    <source>
        <dbReference type="Proteomes" id="UP000507470"/>
    </source>
</evidence>
<dbReference type="PANTHER" id="PTHR33050">
    <property type="entry name" value="REVERSE TRANSCRIPTASE DOMAIN-CONTAINING PROTEIN"/>
    <property type="match status" value="1"/>
</dbReference>
<reference evidence="1 2" key="1">
    <citation type="submission" date="2020-06" db="EMBL/GenBank/DDBJ databases">
        <authorList>
            <person name="Li R."/>
            <person name="Bekaert M."/>
        </authorList>
    </citation>
    <scope>NUCLEOTIDE SEQUENCE [LARGE SCALE GENOMIC DNA]</scope>
    <source>
        <strain evidence="2">wild</strain>
    </source>
</reference>
<dbReference type="InterPro" id="IPR052055">
    <property type="entry name" value="Hepadnavirus_pol/RT"/>
</dbReference>
<dbReference type="Proteomes" id="UP000507470">
    <property type="component" value="Unassembled WGS sequence"/>
</dbReference>
<accession>A0A6J8E6B8</accession>
<sequence>MTARRPTKRNNTLYTRNQILQNAIQPPDVNIEDTNTATSMTSDNANDDIRTSIITLLKAVSDLKDHLTSVSDTVKSLKEQSDHSLEKQQHITVQADIMDQPLIHQTGTTATITEQTQNDNSNGIISRIGTNNSNYDSPSYLENVTFTQTTCNNTFQSALPVGATVSDDIKGKIWANEYINFDILLPEDGMVDKPIPLSVERDNQNRPRLVFNENTDTVEQEARLPSDKLSKCIELIQEFLRRKKVTLREIQSLCGLLNFACQVVLPGRAFLRRLYEITKTLRKPQHTVKLTRGCKDDLLVWKSFLEHFNGKCFFIDERMVSNDVFQLYTDASGTYGYGAVFGKSWFYGE</sequence>
<dbReference type="OrthoDB" id="2556210at2759"/>
<dbReference type="AlphaFoldDB" id="A0A6J8E6B8"/>
<evidence type="ECO:0000313" key="1">
    <source>
        <dbReference type="EMBL" id="CAC5416369.1"/>
    </source>
</evidence>
<dbReference type="SUPFAM" id="SSF56672">
    <property type="entry name" value="DNA/RNA polymerases"/>
    <property type="match status" value="1"/>
</dbReference>
<keyword evidence="2" id="KW-1185">Reference proteome</keyword>